<gene>
    <name evidence="1" type="ORF">HW555_007070</name>
</gene>
<organism evidence="1 2">
    <name type="scientific">Spodoptera exigua</name>
    <name type="common">Beet armyworm</name>
    <name type="synonym">Noctua fulgens</name>
    <dbReference type="NCBI Taxonomy" id="7107"/>
    <lineage>
        <taxon>Eukaryota</taxon>
        <taxon>Metazoa</taxon>
        <taxon>Ecdysozoa</taxon>
        <taxon>Arthropoda</taxon>
        <taxon>Hexapoda</taxon>
        <taxon>Insecta</taxon>
        <taxon>Pterygota</taxon>
        <taxon>Neoptera</taxon>
        <taxon>Endopterygota</taxon>
        <taxon>Lepidoptera</taxon>
        <taxon>Glossata</taxon>
        <taxon>Ditrysia</taxon>
        <taxon>Noctuoidea</taxon>
        <taxon>Noctuidae</taxon>
        <taxon>Amphipyrinae</taxon>
        <taxon>Spodoptera</taxon>
    </lineage>
</organism>
<evidence type="ECO:0000313" key="2">
    <source>
        <dbReference type="Proteomes" id="UP000648187"/>
    </source>
</evidence>
<name>A0A835GHR9_SPOEX</name>
<evidence type="ECO:0000313" key="1">
    <source>
        <dbReference type="EMBL" id="KAF9415194.1"/>
    </source>
</evidence>
<dbReference type="Proteomes" id="UP000648187">
    <property type="component" value="Unassembled WGS sequence"/>
</dbReference>
<accession>A0A835GHR9</accession>
<reference evidence="1" key="1">
    <citation type="submission" date="2020-08" db="EMBL/GenBank/DDBJ databases">
        <title>Spodoptera exigua strain:BAW_Kor-Di-RS1 Genome sequencing and assembly.</title>
        <authorList>
            <person name="Kim J."/>
            <person name="Nam H.Y."/>
            <person name="Kwon M."/>
            <person name="Choi J.H."/>
            <person name="Cho S.R."/>
            <person name="Kim G.-H."/>
        </authorList>
    </citation>
    <scope>NUCLEOTIDE SEQUENCE</scope>
    <source>
        <strain evidence="1">BAW_Kor-Di-RS1</strain>
        <tissue evidence="1">Whole-body</tissue>
    </source>
</reference>
<sequence length="90" mass="9698">MQRSNARGDVMRTARVGSGAGACRLEGQHSVRPSVPMLRSNAVDGPSTHSEWCSERSPWTGFLQIGTRRARGEGACSSLFLTEKCCETGL</sequence>
<proteinExistence type="predicted"/>
<keyword evidence="2" id="KW-1185">Reference proteome</keyword>
<comment type="caution">
    <text evidence="1">The sequence shown here is derived from an EMBL/GenBank/DDBJ whole genome shotgun (WGS) entry which is preliminary data.</text>
</comment>
<dbReference type="EMBL" id="JACKWZ010000115">
    <property type="protein sequence ID" value="KAF9415194.1"/>
    <property type="molecule type" value="Genomic_DNA"/>
</dbReference>
<dbReference type="AlphaFoldDB" id="A0A835GHR9"/>
<protein>
    <submittedName>
        <fullName evidence="1">Uncharacterized protein</fullName>
    </submittedName>
</protein>